<dbReference type="GO" id="GO:0004414">
    <property type="term" value="F:homoserine O-acetyltransferase activity"/>
    <property type="evidence" value="ECO:0007669"/>
    <property type="project" value="UniProtKB-UniRule"/>
</dbReference>
<evidence type="ECO:0000256" key="2">
    <source>
        <dbReference type="HAMAP-Rule" id="MF_00296"/>
    </source>
</evidence>
<dbReference type="Gene3D" id="3.40.50.1820">
    <property type="entry name" value="alpha/beta hydrolase"/>
    <property type="match status" value="1"/>
</dbReference>
<dbReference type="PANTHER" id="PTHR32268">
    <property type="entry name" value="HOMOSERINE O-ACETYLTRANSFERASE"/>
    <property type="match status" value="1"/>
</dbReference>
<dbReference type="RefSeq" id="WP_200115821.1">
    <property type="nucleotide sequence ID" value="NZ_JAEHOH010000015.1"/>
</dbReference>
<evidence type="ECO:0000256" key="3">
    <source>
        <dbReference type="PIRSR" id="PIRSR000443-1"/>
    </source>
</evidence>
<proteinExistence type="inferred from homology"/>
<dbReference type="PIRSF" id="PIRSF000443">
    <property type="entry name" value="Homoser_Ac_trans"/>
    <property type="match status" value="1"/>
</dbReference>
<dbReference type="NCBIfam" id="NF001209">
    <property type="entry name" value="PRK00175.1"/>
    <property type="match status" value="1"/>
</dbReference>
<keyword evidence="2" id="KW-0486">Methionine biosynthesis</keyword>
<feature type="active site" evidence="2 3">
    <location>
        <position position="348"/>
    </location>
</feature>
<feature type="active site" evidence="2 3">
    <location>
        <position position="381"/>
    </location>
</feature>
<dbReference type="InterPro" id="IPR008220">
    <property type="entry name" value="HAT_MetX-like"/>
</dbReference>
<keyword evidence="6" id="KW-1185">Reference proteome</keyword>
<comment type="catalytic activity">
    <reaction evidence="2">
        <text>L-homoserine + acetyl-CoA = O-acetyl-L-homoserine + CoA</text>
        <dbReference type="Rhea" id="RHEA:13701"/>
        <dbReference type="ChEBI" id="CHEBI:57287"/>
        <dbReference type="ChEBI" id="CHEBI:57288"/>
        <dbReference type="ChEBI" id="CHEBI:57476"/>
        <dbReference type="ChEBI" id="CHEBI:57716"/>
        <dbReference type="EC" id="2.3.1.31"/>
    </reaction>
</comment>
<dbReference type="InterPro" id="IPR029058">
    <property type="entry name" value="AB_hydrolase_fold"/>
</dbReference>
<feature type="binding site" evidence="2">
    <location>
        <position position="382"/>
    </location>
    <ligand>
        <name>substrate</name>
    </ligand>
</feature>
<comment type="function">
    <text evidence="2">Transfers an acetyl group from acetyl-CoA to L-homoserine, forming acetyl-L-homoserine.</text>
</comment>
<protein>
    <recommendedName>
        <fullName evidence="2">Homoserine O-acetyltransferase</fullName>
        <shortName evidence="2">HAT</shortName>
        <ecNumber evidence="2">2.3.1.31</ecNumber>
    </recommendedName>
    <alternativeName>
        <fullName evidence="2">Homoserine transacetylase</fullName>
        <shortName evidence="2">HTA</shortName>
    </alternativeName>
</protein>
<dbReference type="GO" id="GO:0009092">
    <property type="term" value="P:homoserine metabolic process"/>
    <property type="evidence" value="ECO:0007669"/>
    <property type="project" value="TreeGrafter"/>
</dbReference>
<feature type="active site" description="Nucleophile" evidence="2 3">
    <location>
        <position position="182"/>
    </location>
</feature>
<dbReference type="GO" id="GO:0009086">
    <property type="term" value="P:methionine biosynthetic process"/>
    <property type="evidence" value="ECO:0007669"/>
    <property type="project" value="UniProtKB-UniRule"/>
</dbReference>
<evidence type="ECO:0000256" key="1">
    <source>
        <dbReference type="ARBA" id="ARBA00022679"/>
    </source>
</evidence>
<comment type="caution">
    <text evidence="5">The sequence shown here is derived from an EMBL/GenBank/DDBJ whole genome shotgun (WGS) entry which is preliminary data.</text>
</comment>
<gene>
    <name evidence="2" type="primary">metXA</name>
    <name evidence="5" type="ORF">JD276_11620</name>
</gene>
<feature type="binding site" evidence="2">
    <location>
        <position position="254"/>
    </location>
    <ligand>
        <name>substrate</name>
    </ligand>
</feature>
<comment type="similarity">
    <text evidence="2">Belongs to the AB hydrolase superfamily. MetX family.</text>
</comment>
<feature type="domain" description="AB hydrolase-1" evidence="4">
    <location>
        <begin position="77"/>
        <end position="386"/>
    </location>
</feature>
<dbReference type="SUPFAM" id="SSF53474">
    <property type="entry name" value="alpha/beta-Hydrolases"/>
    <property type="match status" value="1"/>
</dbReference>
<dbReference type="Pfam" id="PF00561">
    <property type="entry name" value="Abhydrolase_1"/>
    <property type="match status" value="1"/>
</dbReference>
<dbReference type="InterPro" id="IPR000073">
    <property type="entry name" value="AB_hydrolase_1"/>
</dbReference>
<comment type="caution">
    <text evidence="2">Lacks conserved residue(s) required for the propagation of feature annotation.</text>
</comment>
<keyword evidence="1 2" id="KW-0808">Transferase</keyword>
<sequence length="401" mass="42931">MDWQTPEDSFPTDFITDAQLRALIGRPPISGGWRDGDPVGERRFAAIGELTTEAGATLPNVRIAYETFGELNDRRDNAILVFHALTGDSHLVGPAGPGHPTDGWWAEIVGPGKPLDTDRYCVIAPNVLGGCQGSTGPGSLDPAGREWGGRFPYLTIRDQAAAAARFADQLGVERFAAVVGGSMGGMHALEWAIAQPGRAERLAVIAAPPVTTADQIGLNLVQLEAIRSDPFYRGGNYYDAPDGVGPHHGLATARRLALLNYRSNTELDDRFGRAWQSAVSPLGDGGRFAVESYLDFHGNKFTRRFDANSYVTLVQAMNSHDVGRGRGGVRAALSTLELPTLVLGIPSDRLFTIEGQDEIALHTPGSLDGDRATRIDSPFGHDSFLIEAGLVGAQLNRLLAV</sequence>
<evidence type="ECO:0000313" key="6">
    <source>
        <dbReference type="Proteomes" id="UP000608530"/>
    </source>
</evidence>
<keyword evidence="2 5" id="KW-0012">Acyltransferase</keyword>
<reference evidence="5" key="1">
    <citation type="submission" date="2020-12" db="EMBL/GenBank/DDBJ databases">
        <title>Leucobacter sp. CAS1, isolated from Chromium sludge.</title>
        <authorList>
            <person name="Xu Z."/>
        </authorList>
    </citation>
    <scope>NUCLEOTIDE SEQUENCE</scope>
    <source>
        <strain evidence="5">CSA1</strain>
    </source>
</reference>
<dbReference type="EMBL" id="JAEHOH010000015">
    <property type="protein sequence ID" value="MBK0419682.1"/>
    <property type="molecule type" value="Genomic_DNA"/>
</dbReference>
<comment type="pathway">
    <text evidence="2">Amino-acid biosynthesis; L-methionine biosynthesis via de novo pathway; O-acetyl-L-homoserine from L-homoserine: step 1/1.</text>
</comment>
<dbReference type="AlphaFoldDB" id="A0A934QAD0"/>
<dbReference type="EC" id="2.3.1.31" evidence="2"/>
<evidence type="ECO:0000259" key="4">
    <source>
        <dbReference type="Pfam" id="PF00561"/>
    </source>
</evidence>
<accession>A0A934QAD0</accession>
<keyword evidence="2" id="KW-0963">Cytoplasm</keyword>
<name>A0A934QAD0_9MICO</name>
<dbReference type="PANTHER" id="PTHR32268:SF11">
    <property type="entry name" value="HOMOSERINE O-ACETYLTRANSFERASE"/>
    <property type="match status" value="1"/>
</dbReference>
<dbReference type="Proteomes" id="UP000608530">
    <property type="component" value="Unassembled WGS sequence"/>
</dbReference>
<comment type="subunit">
    <text evidence="2">Homodimer.</text>
</comment>
<organism evidence="5 6">
    <name type="scientific">Leucobacter chromiisoli</name>
    <dbReference type="NCBI Taxonomy" id="2796471"/>
    <lineage>
        <taxon>Bacteria</taxon>
        <taxon>Bacillati</taxon>
        <taxon>Actinomycetota</taxon>
        <taxon>Actinomycetes</taxon>
        <taxon>Micrococcales</taxon>
        <taxon>Microbacteriaceae</taxon>
        <taxon>Leucobacter</taxon>
    </lineage>
</organism>
<evidence type="ECO:0000313" key="5">
    <source>
        <dbReference type="EMBL" id="MBK0419682.1"/>
    </source>
</evidence>
<dbReference type="GO" id="GO:0005737">
    <property type="term" value="C:cytoplasm"/>
    <property type="evidence" value="ECO:0007669"/>
    <property type="project" value="UniProtKB-SubCell"/>
</dbReference>
<comment type="subcellular location">
    <subcellularLocation>
        <location evidence="2">Cytoplasm</location>
    </subcellularLocation>
</comment>
<dbReference type="NCBIfam" id="TIGR01392">
    <property type="entry name" value="homoserO_Ac_trn"/>
    <property type="match status" value="1"/>
</dbReference>
<keyword evidence="2" id="KW-0028">Amino-acid biosynthesis</keyword>
<dbReference type="HAMAP" id="MF_00296">
    <property type="entry name" value="MetX_acyltransf"/>
    <property type="match status" value="1"/>
</dbReference>